<dbReference type="OrthoDB" id="10257415at2759"/>
<proteinExistence type="predicted"/>
<sequence>MMDIKMRVALHCSLKSSDFKINDQAFSLVLFSLELSESNHYCSMNLVFLMLADMVELGKIECVSKAIEFIDEILPRLIVDPLYTSGKYTFLRMCNDLLKRLSNIKDHNVCGEIQMMLSKMFPLNEKSALNLTSELNTDKLSFVMLEENVFGFLIDRN</sequence>
<dbReference type="GO" id="GO:0006406">
    <property type="term" value="P:mRNA export from nucleus"/>
    <property type="evidence" value="ECO:0007669"/>
    <property type="project" value="TreeGrafter"/>
</dbReference>
<dbReference type="Proteomes" id="UP000031668">
    <property type="component" value="Unassembled WGS sequence"/>
</dbReference>
<accession>A0A0C2MDM0</accession>
<evidence type="ECO:0000313" key="2">
    <source>
        <dbReference type="Proteomes" id="UP000031668"/>
    </source>
</evidence>
<dbReference type="InterPro" id="IPR021861">
    <property type="entry name" value="THO_THOC1"/>
</dbReference>
<evidence type="ECO:0000313" key="1">
    <source>
        <dbReference type="EMBL" id="KII65241.1"/>
    </source>
</evidence>
<protein>
    <submittedName>
        <fullName evidence="1">THO complex subunit 1</fullName>
    </submittedName>
</protein>
<dbReference type="OMA" id="KINDQAF"/>
<dbReference type="AlphaFoldDB" id="A0A0C2MDM0"/>
<comment type="caution">
    <text evidence="1">The sequence shown here is derived from an EMBL/GenBank/DDBJ whole genome shotgun (WGS) entry which is preliminary data.</text>
</comment>
<dbReference type="GO" id="GO:0000445">
    <property type="term" value="C:THO complex part of transcription export complex"/>
    <property type="evidence" value="ECO:0007669"/>
    <property type="project" value="TreeGrafter"/>
</dbReference>
<reference evidence="1 2" key="1">
    <citation type="journal article" date="2014" name="Genome Biol. Evol.">
        <title>The genome of the myxosporean Thelohanellus kitauei shows adaptations to nutrient acquisition within its fish host.</title>
        <authorList>
            <person name="Yang Y."/>
            <person name="Xiong J."/>
            <person name="Zhou Z."/>
            <person name="Huo F."/>
            <person name="Miao W."/>
            <person name="Ran C."/>
            <person name="Liu Y."/>
            <person name="Zhang J."/>
            <person name="Feng J."/>
            <person name="Wang M."/>
            <person name="Wang M."/>
            <person name="Wang L."/>
            <person name="Yao B."/>
        </authorList>
    </citation>
    <scope>NUCLEOTIDE SEQUENCE [LARGE SCALE GENOMIC DNA]</scope>
    <source>
        <strain evidence="1">Wuqing</strain>
    </source>
</reference>
<keyword evidence="2" id="KW-1185">Reference proteome</keyword>
<organism evidence="1 2">
    <name type="scientific">Thelohanellus kitauei</name>
    <name type="common">Myxosporean</name>
    <dbReference type="NCBI Taxonomy" id="669202"/>
    <lineage>
        <taxon>Eukaryota</taxon>
        <taxon>Metazoa</taxon>
        <taxon>Cnidaria</taxon>
        <taxon>Myxozoa</taxon>
        <taxon>Myxosporea</taxon>
        <taxon>Bivalvulida</taxon>
        <taxon>Platysporina</taxon>
        <taxon>Myxobolidae</taxon>
        <taxon>Thelohanellus</taxon>
    </lineage>
</organism>
<dbReference type="PANTHER" id="PTHR13265">
    <property type="entry name" value="THO COMPLEX SUBUNIT 1"/>
    <property type="match status" value="1"/>
</dbReference>
<dbReference type="EMBL" id="JWZT01003933">
    <property type="protein sequence ID" value="KII65241.1"/>
    <property type="molecule type" value="Genomic_DNA"/>
</dbReference>
<dbReference type="PANTHER" id="PTHR13265:SF0">
    <property type="entry name" value="HPR1"/>
    <property type="match status" value="1"/>
</dbReference>
<dbReference type="Pfam" id="PF11957">
    <property type="entry name" value="efThoc1"/>
    <property type="match status" value="1"/>
</dbReference>
<name>A0A0C2MDM0_THEKT</name>
<gene>
    <name evidence="1" type="ORF">RF11_14417</name>
</gene>